<keyword evidence="2 6" id="KW-0812">Transmembrane</keyword>
<feature type="domain" description="G-protein coupled receptors family 2 profile 2" evidence="9">
    <location>
        <begin position="350"/>
        <end position="605"/>
    </location>
</feature>
<feature type="transmembrane region" description="Helical" evidence="6">
    <location>
        <begin position="422"/>
        <end position="444"/>
    </location>
</feature>
<dbReference type="InterPro" id="IPR000832">
    <property type="entry name" value="GPCR_2_secretin-like"/>
</dbReference>
<evidence type="ECO:0000256" key="5">
    <source>
        <dbReference type="ARBA" id="ARBA00023157"/>
    </source>
</evidence>
<dbReference type="GO" id="GO:0005886">
    <property type="term" value="C:plasma membrane"/>
    <property type="evidence" value="ECO:0007669"/>
    <property type="project" value="TreeGrafter"/>
</dbReference>
<feature type="signal peptide" evidence="7">
    <location>
        <begin position="1"/>
        <end position="20"/>
    </location>
</feature>
<dbReference type="InterPro" id="IPR046338">
    <property type="entry name" value="GAIN_dom_sf"/>
</dbReference>
<dbReference type="PRINTS" id="PR00249">
    <property type="entry name" value="GPCRSECRETIN"/>
</dbReference>
<keyword evidence="3 6" id="KW-1133">Transmembrane helix</keyword>
<evidence type="ECO:0000313" key="11">
    <source>
        <dbReference type="Proteomes" id="UP001152803"/>
    </source>
</evidence>
<dbReference type="Gene3D" id="1.20.1070.10">
    <property type="entry name" value="Rhodopsin 7-helix transmembrane proteins"/>
    <property type="match status" value="1"/>
</dbReference>
<feature type="transmembrane region" description="Helical" evidence="6">
    <location>
        <begin position="514"/>
        <end position="536"/>
    </location>
</feature>
<dbReference type="GO" id="GO:0007189">
    <property type="term" value="P:adenylate cyclase-activating G protein-coupled receptor signaling pathway"/>
    <property type="evidence" value="ECO:0007669"/>
    <property type="project" value="TreeGrafter"/>
</dbReference>
<dbReference type="PROSITE" id="PS50261">
    <property type="entry name" value="G_PROTEIN_RECEP_F2_4"/>
    <property type="match status" value="1"/>
</dbReference>
<comment type="caution">
    <text evidence="10">The sequence shown here is derived from an EMBL/GenBank/DDBJ whole genome shotgun (WGS) entry which is preliminary data.</text>
</comment>
<reference evidence="10" key="1">
    <citation type="journal article" date="2023" name="Science">
        <title>Genome structures resolve the early diversification of teleost fishes.</title>
        <authorList>
            <person name="Parey E."/>
            <person name="Louis A."/>
            <person name="Montfort J."/>
            <person name="Bouchez O."/>
            <person name="Roques C."/>
            <person name="Iampietro C."/>
            <person name="Lluch J."/>
            <person name="Castinel A."/>
            <person name="Donnadieu C."/>
            <person name="Desvignes T."/>
            <person name="Floi Bucao C."/>
            <person name="Jouanno E."/>
            <person name="Wen M."/>
            <person name="Mejri S."/>
            <person name="Dirks R."/>
            <person name="Jansen H."/>
            <person name="Henkel C."/>
            <person name="Chen W.J."/>
            <person name="Zahm M."/>
            <person name="Cabau C."/>
            <person name="Klopp C."/>
            <person name="Thompson A.W."/>
            <person name="Robinson-Rechavi M."/>
            <person name="Braasch I."/>
            <person name="Lecointre G."/>
            <person name="Bobe J."/>
            <person name="Postlethwait J.H."/>
            <person name="Berthelot C."/>
            <person name="Roest Crollius H."/>
            <person name="Guiguen Y."/>
        </authorList>
    </citation>
    <scope>NUCLEOTIDE SEQUENCE</scope>
    <source>
        <strain evidence="10">Concon-B</strain>
    </source>
</reference>
<feature type="transmembrane region" description="Helical" evidence="6">
    <location>
        <begin position="352"/>
        <end position="375"/>
    </location>
</feature>
<sequence length="618" mass="70267">MIRRRLPIIAVFLLVVLVKGVPPDITMTFNKTVSEMSMKLFNDITIIDSMKNGFTCRWGNDSCYVECANATFSINFTENANLNKKNISALVAFNITAGLLECEITKCLIDPFISLLKTKTGPRHQEVRDLKTALNMKNMCCHLFNISEVKRAYIGVELNLIKVIMQISSDGEELIFNLTDLAVKVTKANLSSLSRTEKYMHIRAPLLSYEDIDCTPETWIPSKIFEKIPEEKRKVAVVSYRSPDHFVFNRERPQSMLIRVELLEEEYTQNLEDPLMMMFQILNSSAHQANHALECQFYDEQARSNNDWSKQGCKTTKNESGIFCTCDHMTPFTVLLVPTDSIDLASWEIQSIISYVGCSLSAFFTAAAILTHVILRSPTQDHSASIHVSLSAALFLLNISFLMNEWLANMRIMPLCMFISVFMHYGLLCSFTWMAIEALHLYLLIVRVLNIYIRSYVAKLAVVGWGVPAVVVGIAFAVRSEPNLFYGLEVITVGNSTSALCWITEPRYFYGLNLSYFALIFLFNNSILLTVSIRIFQMRRFEKKDSMTMPWKQACMVLGLTCLLGSTWGLAFLSYGALSVPMQYLFCIFNSLQGFLIFLWICRTSRKAKREAVSRTTS</sequence>
<feature type="domain" description="GAIN-B" evidence="8">
    <location>
        <begin position="177"/>
        <end position="342"/>
    </location>
</feature>
<dbReference type="PANTHER" id="PTHR12011">
    <property type="entry name" value="ADHESION G-PROTEIN COUPLED RECEPTOR"/>
    <property type="match status" value="1"/>
</dbReference>
<evidence type="ECO:0000256" key="1">
    <source>
        <dbReference type="ARBA" id="ARBA00004141"/>
    </source>
</evidence>
<accession>A0A9Q1DJB5</accession>
<gene>
    <name evidence="10" type="ORF">COCON_G00109510</name>
</gene>
<dbReference type="Pfam" id="PF00002">
    <property type="entry name" value="7tm_2"/>
    <property type="match status" value="1"/>
</dbReference>
<keyword evidence="5" id="KW-1015">Disulfide bond</keyword>
<dbReference type="OrthoDB" id="283575at2759"/>
<evidence type="ECO:0000259" key="8">
    <source>
        <dbReference type="PROSITE" id="PS50221"/>
    </source>
</evidence>
<feature type="transmembrane region" description="Helical" evidence="6">
    <location>
        <begin position="384"/>
        <end position="402"/>
    </location>
</feature>
<feature type="transmembrane region" description="Helical" evidence="6">
    <location>
        <begin position="583"/>
        <end position="602"/>
    </location>
</feature>
<name>A0A9Q1DJB5_CONCO</name>
<evidence type="ECO:0000256" key="3">
    <source>
        <dbReference type="ARBA" id="ARBA00022989"/>
    </source>
</evidence>
<proteinExistence type="predicted"/>
<dbReference type="InterPro" id="IPR017981">
    <property type="entry name" value="GPCR_2-like_7TM"/>
</dbReference>
<keyword evidence="11" id="KW-1185">Reference proteome</keyword>
<dbReference type="GO" id="GO:0004930">
    <property type="term" value="F:G protein-coupled receptor activity"/>
    <property type="evidence" value="ECO:0007669"/>
    <property type="project" value="InterPro"/>
</dbReference>
<evidence type="ECO:0000259" key="9">
    <source>
        <dbReference type="PROSITE" id="PS50261"/>
    </source>
</evidence>
<feature type="transmembrane region" description="Helical" evidence="6">
    <location>
        <begin position="456"/>
        <end position="478"/>
    </location>
</feature>
<keyword evidence="4 6" id="KW-0472">Membrane</keyword>
<organism evidence="10 11">
    <name type="scientific">Conger conger</name>
    <name type="common">Conger eel</name>
    <name type="synonym">Muraena conger</name>
    <dbReference type="NCBI Taxonomy" id="82655"/>
    <lineage>
        <taxon>Eukaryota</taxon>
        <taxon>Metazoa</taxon>
        <taxon>Chordata</taxon>
        <taxon>Craniata</taxon>
        <taxon>Vertebrata</taxon>
        <taxon>Euteleostomi</taxon>
        <taxon>Actinopterygii</taxon>
        <taxon>Neopterygii</taxon>
        <taxon>Teleostei</taxon>
        <taxon>Anguilliformes</taxon>
        <taxon>Congridae</taxon>
        <taxon>Conger</taxon>
    </lineage>
</organism>
<dbReference type="InterPro" id="IPR057244">
    <property type="entry name" value="GAIN_B"/>
</dbReference>
<feature type="chain" id="PRO_5040194811" evidence="7">
    <location>
        <begin position="21"/>
        <end position="618"/>
    </location>
</feature>
<evidence type="ECO:0000256" key="7">
    <source>
        <dbReference type="SAM" id="SignalP"/>
    </source>
</evidence>
<dbReference type="Pfam" id="PF01825">
    <property type="entry name" value="GPS"/>
    <property type="match status" value="1"/>
</dbReference>
<evidence type="ECO:0000256" key="2">
    <source>
        <dbReference type="ARBA" id="ARBA00022692"/>
    </source>
</evidence>
<protein>
    <submittedName>
        <fullName evidence="10">Uncharacterized protein</fullName>
    </submittedName>
</protein>
<dbReference type="PROSITE" id="PS50221">
    <property type="entry name" value="GAIN_B"/>
    <property type="match status" value="1"/>
</dbReference>
<dbReference type="SMART" id="SM00303">
    <property type="entry name" value="GPS"/>
    <property type="match status" value="1"/>
</dbReference>
<dbReference type="AlphaFoldDB" id="A0A9Q1DJB5"/>
<dbReference type="PANTHER" id="PTHR12011:SF454">
    <property type="entry name" value="ADHESION G-PROTEIN COUPLED RECEPTOR G5-LIKE"/>
    <property type="match status" value="1"/>
</dbReference>
<evidence type="ECO:0000256" key="4">
    <source>
        <dbReference type="ARBA" id="ARBA00023136"/>
    </source>
</evidence>
<dbReference type="GO" id="GO:0007166">
    <property type="term" value="P:cell surface receptor signaling pathway"/>
    <property type="evidence" value="ECO:0007669"/>
    <property type="project" value="InterPro"/>
</dbReference>
<evidence type="ECO:0000256" key="6">
    <source>
        <dbReference type="SAM" id="Phobius"/>
    </source>
</evidence>
<dbReference type="Gene3D" id="2.60.220.50">
    <property type="match status" value="1"/>
</dbReference>
<dbReference type="Proteomes" id="UP001152803">
    <property type="component" value="Unassembled WGS sequence"/>
</dbReference>
<dbReference type="InterPro" id="IPR000203">
    <property type="entry name" value="GPS"/>
</dbReference>
<evidence type="ECO:0000313" key="10">
    <source>
        <dbReference type="EMBL" id="KAJ8272092.1"/>
    </source>
</evidence>
<comment type="subcellular location">
    <subcellularLocation>
        <location evidence="1">Membrane</location>
        <topology evidence="1">Multi-pass membrane protein</topology>
    </subcellularLocation>
</comment>
<dbReference type="EMBL" id="JAFJMO010000007">
    <property type="protein sequence ID" value="KAJ8272092.1"/>
    <property type="molecule type" value="Genomic_DNA"/>
</dbReference>
<keyword evidence="7" id="KW-0732">Signal</keyword>
<feature type="transmembrane region" description="Helical" evidence="6">
    <location>
        <begin position="557"/>
        <end position="577"/>
    </location>
</feature>